<evidence type="ECO:0000313" key="2">
    <source>
        <dbReference type="EMBL" id="KAK4302601.1"/>
    </source>
</evidence>
<gene>
    <name evidence="2" type="ORF">Pmani_025316</name>
</gene>
<evidence type="ECO:0000313" key="3">
    <source>
        <dbReference type="Proteomes" id="UP001292094"/>
    </source>
</evidence>
<dbReference type="Proteomes" id="UP001292094">
    <property type="component" value="Unassembled WGS sequence"/>
</dbReference>
<protein>
    <submittedName>
        <fullName evidence="2">Uncharacterized protein</fullName>
    </submittedName>
</protein>
<accession>A0AAE1TZ20</accession>
<evidence type="ECO:0000256" key="1">
    <source>
        <dbReference type="SAM" id="MobiDB-lite"/>
    </source>
</evidence>
<proteinExistence type="predicted"/>
<name>A0AAE1TZ20_9EUCA</name>
<keyword evidence="3" id="KW-1185">Reference proteome</keyword>
<reference evidence="2" key="1">
    <citation type="submission" date="2023-11" db="EMBL/GenBank/DDBJ databases">
        <title>Genome assemblies of two species of porcelain crab, Petrolisthes cinctipes and Petrolisthes manimaculis (Anomura: Porcellanidae).</title>
        <authorList>
            <person name="Angst P."/>
        </authorList>
    </citation>
    <scope>NUCLEOTIDE SEQUENCE</scope>
    <source>
        <strain evidence="2">PB745_02</strain>
        <tissue evidence="2">Gill</tissue>
    </source>
</reference>
<dbReference type="AlphaFoldDB" id="A0AAE1TZ20"/>
<feature type="region of interest" description="Disordered" evidence="1">
    <location>
        <begin position="83"/>
        <end position="107"/>
    </location>
</feature>
<feature type="compositionally biased region" description="Basic residues" evidence="1">
    <location>
        <begin position="88"/>
        <end position="101"/>
    </location>
</feature>
<dbReference type="EMBL" id="JAWZYT010002705">
    <property type="protein sequence ID" value="KAK4302601.1"/>
    <property type="molecule type" value="Genomic_DNA"/>
</dbReference>
<sequence>MSPPPADTYSSPDGVVVGVMVPPQSMHQYPIPVPTVTHWEGEEAMLVVPELSSYAHMGEHGSGGHEVLASLAAMARALPHLAPILTTGHRRTTRRGRCRPRSAHDHT</sequence>
<comment type="caution">
    <text evidence="2">The sequence shown here is derived from an EMBL/GenBank/DDBJ whole genome shotgun (WGS) entry which is preliminary data.</text>
</comment>
<organism evidence="2 3">
    <name type="scientific">Petrolisthes manimaculis</name>
    <dbReference type="NCBI Taxonomy" id="1843537"/>
    <lineage>
        <taxon>Eukaryota</taxon>
        <taxon>Metazoa</taxon>
        <taxon>Ecdysozoa</taxon>
        <taxon>Arthropoda</taxon>
        <taxon>Crustacea</taxon>
        <taxon>Multicrustacea</taxon>
        <taxon>Malacostraca</taxon>
        <taxon>Eumalacostraca</taxon>
        <taxon>Eucarida</taxon>
        <taxon>Decapoda</taxon>
        <taxon>Pleocyemata</taxon>
        <taxon>Anomura</taxon>
        <taxon>Galatheoidea</taxon>
        <taxon>Porcellanidae</taxon>
        <taxon>Petrolisthes</taxon>
    </lineage>
</organism>